<dbReference type="EMBL" id="JACXAJ010000001">
    <property type="protein sequence ID" value="MBD1395766.1"/>
    <property type="molecule type" value="Genomic_DNA"/>
</dbReference>
<gene>
    <name evidence="3" type="ORF">H9Q13_01195</name>
</gene>
<dbReference type="SUPFAM" id="SSF47413">
    <property type="entry name" value="lambda repressor-like DNA-binding domains"/>
    <property type="match status" value="1"/>
</dbReference>
<evidence type="ECO:0000256" key="1">
    <source>
        <dbReference type="ARBA" id="ARBA00023125"/>
    </source>
</evidence>
<sequence length="70" mass="8037">MLAQELGEQIKRRRDMLHITQPDLAELADINVNTLYRIETGKANPTLKVLHKLAEVLGMELKLEVKKPNF</sequence>
<dbReference type="PROSITE" id="PS50943">
    <property type="entry name" value="HTH_CROC1"/>
    <property type="match status" value="1"/>
</dbReference>
<dbReference type="CDD" id="cd00093">
    <property type="entry name" value="HTH_XRE"/>
    <property type="match status" value="1"/>
</dbReference>
<name>A0ABR7XBS8_9BACT</name>
<keyword evidence="1" id="KW-0238">DNA-binding</keyword>
<dbReference type="InterPro" id="IPR050807">
    <property type="entry name" value="TransReg_Diox_bact_type"/>
</dbReference>
<dbReference type="RefSeq" id="WP_191181930.1">
    <property type="nucleotide sequence ID" value="NZ_JACXAJ010000001.1"/>
</dbReference>
<protein>
    <submittedName>
        <fullName evidence="3">Helix-turn-helix transcriptional regulator</fullName>
    </submittedName>
</protein>
<dbReference type="PANTHER" id="PTHR46797">
    <property type="entry name" value="HTH-TYPE TRANSCRIPTIONAL REGULATOR"/>
    <property type="match status" value="1"/>
</dbReference>
<dbReference type="InterPro" id="IPR010982">
    <property type="entry name" value="Lambda_DNA-bd_dom_sf"/>
</dbReference>
<dbReference type="InterPro" id="IPR001387">
    <property type="entry name" value="Cro/C1-type_HTH"/>
</dbReference>
<dbReference type="SMART" id="SM00530">
    <property type="entry name" value="HTH_XRE"/>
    <property type="match status" value="1"/>
</dbReference>
<proteinExistence type="predicted"/>
<dbReference type="Pfam" id="PF01381">
    <property type="entry name" value="HTH_3"/>
    <property type="match status" value="1"/>
</dbReference>
<accession>A0ABR7XBS8</accession>
<dbReference type="PANTHER" id="PTHR46797:SF1">
    <property type="entry name" value="METHYLPHOSPHONATE SYNTHASE"/>
    <property type="match status" value="1"/>
</dbReference>
<feature type="domain" description="HTH cro/C1-type" evidence="2">
    <location>
        <begin position="10"/>
        <end position="65"/>
    </location>
</feature>
<reference evidence="3 4" key="1">
    <citation type="submission" date="2020-09" db="EMBL/GenBank/DDBJ databases">
        <title>Genome sequencing and assembly of Pontibacter sp.</title>
        <authorList>
            <person name="Chhetri G."/>
        </authorList>
    </citation>
    <scope>NUCLEOTIDE SEQUENCE [LARGE SCALE GENOMIC DNA]</scope>
    <source>
        <strain evidence="3 4">JH31</strain>
    </source>
</reference>
<dbReference type="Proteomes" id="UP000625551">
    <property type="component" value="Unassembled WGS sequence"/>
</dbReference>
<organism evidence="3 4">
    <name type="scientific">Pontibacter aquaedesilientis</name>
    <dbReference type="NCBI Taxonomy" id="2766980"/>
    <lineage>
        <taxon>Bacteria</taxon>
        <taxon>Pseudomonadati</taxon>
        <taxon>Bacteroidota</taxon>
        <taxon>Cytophagia</taxon>
        <taxon>Cytophagales</taxon>
        <taxon>Hymenobacteraceae</taxon>
        <taxon>Pontibacter</taxon>
    </lineage>
</organism>
<comment type="caution">
    <text evidence="3">The sequence shown here is derived from an EMBL/GenBank/DDBJ whole genome shotgun (WGS) entry which is preliminary data.</text>
</comment>
<evidence type="ECO:0000313" key="3">
    <source>
        <dbReference type="EMBL" id="MBD1395766.1"/>
    </source>
</evidence>
<keyword evidence="4" id="KW-1185">Reference proteome</keyword>
<dbReference type="Gene3D" id="1.10.260.40">
    <property type="entry name" value="lambda repressor-like DNA-binding domains"/>
    <property type="match status" value="1"/>
</dbReference>
<evidence type="ECO:0000259" key="2">
    <source>
        <dbReference type="PROSITE" id="PS50943"/>
    </source>
</evidence>
<evidence type="ECO:0000313" key="4">
    <source>
        <dbReference type="Proteomes" id="UP000625551"/>
    </source>
</evidence>